<comment type="caution">
    <text evidence="2">The sequence shown here is derived from an EMBL/GenBank/DDBJ whole genome shotgun (WGS) entry which is preliminary data.</text>
</comment>
<evidence type="ECO:0000313" key="2">
    <source>
        <dbReference type="EMBL" id="MDB6178509.1"/>
    </source>
</evidence>
<evidence type="ECO:0000313" key="3">
    <source>
        <dbReference type="Proteomes" id="UP001165641"/>
    </source>
</evidence>
<dbReference type="InterPro" id="IPR029041">
    <property type="entry name" value="FAD-linked_oxidoreductase-like"/>
</dbReference>
<protein>
    <submittedName>
        <fullName evidence="2">Methylenetetrahydrofolate reductase</fullName>
    </submittedName>
</protein>
<evidence type="ECO:0000256" key="1">
    <source>
        <dbReference type="ARBA" id="ARBA00023002"/>
    </source>
</evidence>
<dbReference type="RefSeq" id="WP_271889627.1">
    <property type="nucleotide sequence ID" value="NZ_JAQBIE010000017.1"/>
</dbReference>
<organism evidence="2 3">
    <name type="scientific">Paracoccus onchidii</name>
    <dbReference type="NCBI Taxonomy" id="3017813"/>
    <lineage>
        <taxon>Bacteria</taxon>
        <taxon>Pseudomonadati</taxon>
        <taxon>Pseudomonadota</taxon>
        <taxon>Alphaproteobacteria</taxon>
        <taxon>Rhodobacterales</taxon>
        <taxon>Paracoccaceae</taxon>
        <taxon>Paracoccus</taxon>
    </lineage>
</organism>
<proteinExistence type="predicted"/>
<reference evidence="2" key="1">
    <citation type="submission" date="2022-12" db="EMBL/GenBank/DDBJ databases">
        <title>Paracoccus onchidii sp. nov., isolated from a marine invertebrate from the South China Sea.</title>
        <authorList>
            <person name="Xu S."/>
            <person name="Liu Z."/>
            <person name="Xu Y."/>
        </authorList>
    </citation>
    <scope>NUCLEOTIDE SEQUENCE</scope>
    <source>
        <strain evidence="2">Z330</strain>
    </source>
</reference>
<name>A0ABT4ZGL5_9RHOB</name>
<dbReference type="Gene3D" id="3.20.20.220">
    <property type="match status" value="1"/>
</dbReference>
<keyword evidence="1" id="KW-0560">Oxidoreductase</keyword>
<sequence>MRFRTPSTNNAAMARFLDDASIEVMPRTLQKVDDFPAHMQQGALVFVAHIDGTPIADMHSAVARLAAQGYRAIPHLPARLVPDAMSLREWVSGYRDCGAAGILVLGGGLPQPRGPYADSMQLLGTGLLDGFPSLFIAGHPEGNRDIDPGGGEAEVLRALKWKADFAERSDAAFQIVTQFAFEADPVIQWARRLHDQGITMPIRIGVAGPAKLQTMLKFAIMCGVGPSLRVLQRRARDVTKLLVPYEPTEFVTALALARNSDPDFPISAAHLFPLGGIAASTGWLDRARAE</sequence>
<dbReference type="Proteomes" id="UP001165641">
    <property type="component" value="Unassembled WGS sequence"/>
</dbReference>
<gene>
    <name evidence="2" type="ORF">PAF17_13480</name>
</gene>
<accession>A0ABT4ZGL5</accession>
<dbReference type="SUPFAM" id="SSF51730">
    <property type="entry name" value="FAD-linked oxidoreductase"/>
    <property type="match status" value="1"/>
</dbReference>
<keyword evidence="3" id="KW-1185">Reference proteome</keyword>
<dbReference type="EMBL" id="JAQBIE010000017">
    <property type="protein sequence ID" value="MDB6178509.1"/>
    <property type="molecule type" value="Genomic_DNA"/>
</dbReference>